<reference evidence="2" key="2">
    <citation type="submission" date="2022-09" db="EMBL/GenBank/DDBJ databases">
        <title>Intensive care unit water sources are persistently colonized with multi-drug resistant bacteria and are the site of extensive horizontal gene transfer of antibiotic resistance genes.</title>
        <authorList>
            <person name="Diorio-Toth L."/>
        </authorList>
    </citation>
    <scope>NUCLEOTIDE SEQUENCE</scope>
    <source>
        <strain evidence="2">GD04130</strain>
    </source>
</reference>
<comment type="caution">
    <text evidence="2">The sequence shown here is derived from an EMBL/GenBank/DDBJ whole genome shotgun (WGS) entry which is preliminary data.</text>
</comment>
<evidence type="ECO:0000313" key="2">
    <source>
        <dbReference type="EMBL" id="MDH0363440.1"/>
    </source>
</evidence>
<sequence length="44" mass="4851">MRFLIKVAGTQYHGIFPSNDAAHADALERFPAAMAVVVLRKEHA</sequence>
<evidence type="ECO:0000313" key="1">
    <source>
        <dbReference type="EMBL" id="CAB5675859.1"/>
    </source>
</evidence>
<dbReference type="RefSeq" id="WP_267970560.1">
    <property type="nucleotide sequence ID" value="NZ_CAHPSC010000011.1"/>
</dbReference>
<organism evidence="2 3">
    <name type="scientific">Comamonas aquatica</name>
    <dbReference type="NCBI Taxonomy" id="225991"/>
    <lineage>
        <taxon>Bacteria</taxon>
        <taxon>Pseudomonadati</taxon>
        <taxon>Pseudomonadota</taxon>
        <taxon>Betaproteobacteria</taxon>
        <taxon>Burkholderiales</taxon>
        <taxon>Comamonadaceae</taxon>
        <taxon>Comamonas</taxon>
    </lineage>
</organism>
<protein>
    <submittedName>
        <fullName evidence="2">Uncharacterized protein</fullName>
    </submittedName>
</protein>
<gene>
    <name evidence="1" type="ORF">GHA_01119</name>
    <name evidence="2" type="ORF">N7330_10325</name>
</gene>
<dbReference type="AlphaFoldDB" id="A0AA42L3C7"/>
<name>A0AA42L3C7_9BURK</name>
<proteinExistence type="predicted"/>
<dbReference type="EMBL" id="CAHPSC010000011">
    <property type="protein sequence ID" value="CAB5675859.1"/>
    <property type="molecule type" value="Genomic_DNA"/>
</dbReference>
<dbReference type="Proteomes" id="UP000834458">
    <property type="component" value="Unassembled WGS sequence"/>
</dbReference>
<dbReference type="Proteomes" id="UP001158297">
    <property type="component" value="Unassembled WGS sequence"/>
</dbReference>
<evidence type="ECO:0000313" key="3">
    <source>
        <dbReference type="Proteomes" id="UP001158297"/>
    </source>
</evidence>
<accession>A0AA42L3C7</accession>
<dbReference type="EMBL" id="JAODZU010000010">
    <property type="protein sequence ID" value="MDH0363440.1"/>
    <property type="molecule type" value="Genomic_DNA"/>
</dbReference>
<reference evidence="1" key="1">
    <citation type="submission" date="2020-05" db="EMBL/GenBank/DDBJ databases">
        <authorList>
            <person name="Delgado-Blas J."/>
        </authorList>
    </citation>
    <scope>NUCLEOTIDE SEQUENCE</scope>
    <source>
        <strain evidence="1">BB1454</strain>
    </source>
</reference>